<keyword evidence="1" id="KW-1133">Transmembrane helix</keyword>
<proteinExistence type="predicted"/>
<dbReference type="NCBIfam" id="TIGR04294">
    <property type="entry name" value="pre_pil_HX9DG"/>
    <property type="match status" value="1"/>
</dbReference>
<dbReference type="PANTHER" id="PTHR30093:SF2">
    <property type="entry name" value="TYPE II SECRETION SYSTEM PROTEIN H"/>
    <property type="match status" value="1"/>
</dbReference>
<keyword evidence="4" id="KW-1185">Reference proteome</keyword>
<feature type="domain" description="DUF1559" evidence="2">
    <location>
        <begin position="43"/>
        <end position="372"/>
    </location>
</feature>
<dbReference type="Gene3D" id="3.30.700.10">
    <property type="entry name" value="Glycoprotein, Type 4 Pilin"/>
    <property type="match status" value="1"/>
</dbReference>
<dbReference type="PROSITE" id="PS00409">
    <property type="entry name" value="PROKAR_NTER_METHYL"/>
    <property type="match status" value="1"/>
</dbReference>
<dbReference type="NCBIfam" id="TIGR02532">
    <property type="entry name" value="IV_pilin_GFxxxE"/>
    <property type="match status" value="1"/>
</dbReference>
<dbReference type="InterPro" id="IPR045584">
    <property type="entry name" value="Pilin-like"/>
</dbReference>
<gene>
    <name evidence="3" type="ORF">FYK55_01235</name>
</gene>
<dbReference type="InterPro" id="IPR012902">
    <property type="entry name" value="N_methyl_site"/>
</dbReference>
<keyword evidence="1" id="KW-0812">Transmembrane</keyword>
<dbReference type="AlphaFoldDB" id="A0A5M6DHS1"/>
<evidence type="ECO:0000259" key="2">
    <source>
        <dbReference type="Pfam" id="PF07596"/>
    </source>
</evidence>
<evidence type="ECO:0000313" key="3">
    <source>
        <dbReference type="EMBL" id="KAA5547071.1"/>
    </source>
</evidence>
<dbReference type="Pfam" id="PF07596">
    <property type="entry name" value="SBP_bac_10"/>
    <property type="match status" value="1"/>
</dbReference>
<accession>A0A5M6DHS1</accession>
<protein>
    <submittedName>
        <fullName evidence="3">DUF1559 domain-containing protein</fullName>
    </submittedName>
</protein>
<dbReference type="Pfam" id="PF07963">
    <property type="entry name" value="N_methyl"/>
    <property type="match status" value="1"/>
</dbReference>
<dbReference type="InterPro" id="IPR027558">
    <property type="entry name" value="Pre_pil_HX9DG_C"/>
</dbReference>
<dbReference type="EMBL" id="VWOX01000001">
    <property type="protein sequence ID" value="KAA5547071.1"/>
    <property type="molecule type" value="Genomic_DNA"/>
</dbReference>
<evidence type="ECO:0000313" key="4">
    <source>
        <dbReference type="Proteomes" id="UP000324479"/>
    </source>
</evidence>
<dbReference type="InterPro" id="IPR011453">
    <property type="entry name" value="DUF1559"/>
</dbReference>
<keyword evidence="1" id="KW-0472">Membrane</keyword>
<sequence>MPSPSSYLFQRRRIRRAGFTLVELLVVIAIIGILVGLLLPAVQAAREAARRMSCSNNFKQLGLALHNYHSAFKQLPKQMGGTYQYVNGIHRTPGATPQSAGGSNRNELSAFPGMLQYMEQQGLWEQISNVFEVTTGSNSGTYFASMGPDANMILANHAANQYDPWLTEIPTLRCPSDPGSGLPASARTNYAFCLGDAVRQTHAGPANLAGVINTARSNRTAASCRGFFVPRKFVKFRDVLDGLSNTVMMGEIKTDLGDRDISTYIARSGGNLRTNPNFAASMIDPERPRYWLPGTPEASARADNRRGYKFASGRACYTGFHAILPPNKQCSSHQNGDLSAEGVYTTSSRHQGGVHILFGDGAVKFITDSIEAGNSNHATVRLAGSAADPTLSTVPGSASPFGLWGALGTRASNEIIDEQL</sequence>
<dbReference type="RefSeq" id="WP_150074178.1">
    <property type="nucleotide sequence ID" value="NZ_VWOX01000001.1"/>
</dbReference>
<organism evidence="3 4">
    <name type="scientific">Roseiconus nitratireducens</name>
    <dbReference type="NCBI Taxonomy" id="2605748"/>
    <lineage>
        <taxon>Bacteria</taxon>
        <taxon>Pseudomonadati</taxon>
        <taxon>Planctomycetota</taxon>
        <taxon>Planctomycetia</taxon>
        <taxon>Pirellulales</taxon>
        <taxon>Pirellulaceae</taxon>
        <taxon>Roseiconus</taxon>
    </lineage>
</organism>
<dbReference type="PANTHER" id="PTHR30093">
    <property type="entry name" value="GENERAL SECRETION PATHWAY PROTEIN G"/>
    <property type="match status" value="1"/>
</dbReference>
<name>A0A5M6DHS1_9BACT</name>
<dbReference type="SUPFAM" id="SSF54523">
    <property type="entry name" value="Pili subunits"/>
    <property type="match status" value="1"/>
</dbReference>
<feature type="transmembrane region" description="Helical" evidence="1">
    <location>
        <begin position="21"/>
        <end position="42"/>
    </location>
</feature>
<comment type="caution">
    <text evidence="3">The sequence shown here is derived from an EMBL/GenBank/DDBJ whole genome shotgun (WGS) entry which is preliminary data.</text>
</comment>
<dbReference type="Proteomes" id="UP000324479">
    <property type="component" value="Unassembled WGS sequence"/>
</dbReference>
<reference evidence="3 4" key="1">
    <citation type="submission" date="2019-08" db="EMBL/GenBank/DDBJ databases">
        <authorList>
            <person name="Dhanesh K."/>
            <person name="Kumar G."/>
            <person name="Sasikala C."/>
            <person name="Venkata Ramana C."/>
        </authorList>
    </citation>
    <scope>NUCLEOTIDE SEQUENCE [LARGE SCALE GENOMIC DNA]</scope>
    <source>
        <strain evidence="3 4">JC645</strain>
    </source>
</reference>
<evidence type="ECO:0000256" key="1">
    <source>
        <dbReference type="SAM" id="Phobius"/>
    </source>
</evidence>